<dbReference type="InterPro" id="IPR036938">
    <property type="entry name" value="PAP2/HPO_sf"/>
</dbReference>
<evidence type="ECO:0000256" key="1">
    <source>
        <dbReference type="SAM" id="Phobius"/>
    </source>
</evidence>
<feature type="transmembrane region" description="Helical" evidence="1">
    <location>
        <begin position="98"/>
        <end position="122"/>
    </location>
</feature>
<feature type="transmembrane region" description="Helical" evidence="1">
    <location>
        <begin position="134"/>
        <end position="151"/>
    </location>
</feature>
<feature type="domain" description="Phosphatidic acid phosphatase type 2/haloperoxidase" evidence="2">
    <location>
        <begin position="131"/>
        <end position="209"/>
    </location>
</feature>
<dbReference type="SUPFAM" id="SSF48317">
    <property type="entry name" value="Acid phosphatase/Vanadium-dependent haloperoxidase"/>
    <property type="match status" value="1"/>
</dbReference>
<dbReference type="Proteomes" id="UP000007437">
    <property type="component" value="Chromosome"/>
</dbReference>
<evidence type="ECO:0000313" key="4">
    <source>
        <dbReference type="Proteomes" id="UP000007437"/>
    </source>
</evidence>
<name>E5AQA4_MYCRK</name>
<feature type="transmembrane region" description="Helical" evidence="1">
    <location>
        <begin position="190"/>
        <end position="207"/>
    </location>
</feature>
<dbReference type="InterPro" id="IPR000326">
    <property type="entry name" value="PAP2/HPO"/>
</dbReference>
<feature type="transmembrane region" description="Helical" evidence="1">
    <location>
        <begin position="158"/>
        <end position="178"/>
    </location>
</feature>
<dbReference type="EMBL" id="FR687359">
    <property type="protein sequence ID" value="CBW74786.1"/>
    <property type="molecule type" value="Genomic_DNA"/>
</dbReference>
<dbReference type="AlphaFoldDB" id="E5AQA4"/>
<gene>
    <name evidence="3" type="ordered locus">RBRH_02866</name>
</gene>
<proteinExistence type="predicted"/>
<evidence type="ECO:0000313" key="3">
    <source>
        <dbReference type="EMBL" id="CBW74786.1"/>
    </source>
</evidence>
<feature type="transmembrane region" description="Helical" evidence="1">
    <location>
        <begin position="66"/>
        <end position="91"/>
    </location>
</feature>
<keyword evidence="1" id="KW-0812">Transmembrane</keyword>
<reference evidence="3 4" key="1">
    <citation type="journal article" date="2011" name="J. Bacteriol.">
        <title>Complete genome sequence of Burkholderia rhizoxinica, an endosymbiont of Rhizopus microsporus.</title>
        <authorList>
            <person name="Lackner G."/>
            <person name="Moebius N."/>
            <person name="Partida-Martinez L."/>
            <person name="Hertweck C."/>
        </authorList>
    </citation>
    <scope>NUCLEOTIDE SEQUENCE [LARGE SCALE GENOMIC DNA]</scope>
    <source>
        <strain evidence="4">DSM 19002 / CIP 109453 / HKI 454</strain>
    </source>
</reference>
<keyword evidence="1" id="KW-0472">Membrane</keyword>
<protein>
    <submittedName>
        <fullName evidence="3">Membrane Spanning Phosphatase</fullName>
    </submittedName>
</protein>
<dbReference type="KEGG" id="brh:RBRH_02866"/>
<evidence type="ECO:0000259" key="2">
    <source>
        <dbReference type="Pfam" id="PF01569"/>
    </source>
</evidence>
<organism evidence="3 4">
    <name type="scientific">Mycetohabitans rhizoxinica (strain DSM 19002 / CIP 109453 / HKI 454)</name>
    <name type="common">Paraburkholderia rhizoxinica</name>
    <dbReference type="NCBI Taxonomy" id="882378"/>
    <lineage>
        <taxon>Bacteria</taxon>
        <taxon>Pseudomonadati</taxon>
        <taxon>Pseudomonadota</taxon>
        <taxon>Betaproteobacteria</taxon>
        <taxon>Burkholderiales</taxon>
        <taxon>Burkholderiaceae</taxon>
        <taxon>Mycetohabitans</taxon>
    </lineage>
</organism>
<dbReference type="eggNOG" id="COG0671">
    <property type="taxonomic scope" value="Bacteria"/>
</dbReference>
<dbReference type="CDD" id="cd01610">
    <property type="entry name" value="PAP2_like"/>
    <property type="match status" value="1"/>
</dbReference>
<dbReference type="Pfam" id="PF01569">
    <property type="entry name" value="PAP2"/>
    <property type="match status" value="1"/>
</dbReference>
<accession>E5AQA4</accession>
<sequence>MAPVRSAPAHLCIAPYHYFSNAVGSRPNVVAKARHARGYTCAIPQPAPCRFRVIAPTMPDLAPTTWALITAFGGAGVMLPVAAAIALWLGVSHTWRSALAWSGLLGAGIALVLVTKVAFLGWGIGIRSLDFTGISGHSMLATAVLPAAAFLSTRGAPVMLRLVVLAAGLIAGAAIGVSRVVLDAHSVSEVVAGCALGAAVSLGWIAWAAQHEPNPAARVSRWVVAASLIGLALSLHSYHAPTHRWVTRIALQLSGHERPFVRARWKAYRPPISSQALDVQLINMQPRS</sequence>
<dbReference type="HOGENOM" id="CLU_079852_0_0_4"/>
<feature type="transmembrane region" description="Helical" evidence="1">
    <location>
        <begin position="219"/>
        <end position="238"/>
    </location>
</feature>
<dbReference type="STRING" id="882378.RBRH_02866"/>
<dbReference type="Gene3D" id="1.20.144.10">
    <property type="entry name" value="Phosphatidic acid phosphatase type 2/haloperoxidase"/>
    <property type="match status" value="1"/>
</dbReference>
<keyword evidence="1" id="KW-1133">Transmembrane helix</keyword>